<evidence type="ECO:0000256" key="9">
    <source>
        <dbReference type="SAM" id="MobiDB-lite"/>
    </source>
</evidence>
<evidence type="ECO:0000256" key="3">
    <source>
        <dbReference type="ARBA" id="ARBA00022588"/>
    </source>
</evidence>
<name>A0A315UU80_GAMAF</name>
<dbReference type="AlphaFoldDB" id="A0A315UU80"/>
<evidence type="ECO:0000256" key="2">
    <source>
        <dbReference type="ARBA" id="ARBA00007285"/>
    </source>
</evidence>
<dbReference type="STRING" id="33528.ENSGAFP00000028009"/>
<evidence type="ECO:0000313" key="11">
    <source>
        <dbReference type="EMBL" id="PWA13900.1"/>
    </source>
</evidence>
<dbReference type="GO" id="GO:0045087">
    <property type="term" value="P:innate immune response"/>
    <property type="evidence" value="ECO:0007669"/>
    <property type="project" value="UniProtKB-KW"/>
</dbReference>
<feature type="compositionally biased region" description="Basic and acidic residues" evidence="9">
    <location>
        <begin position="289"/>
        <end position="303"/>
    </location>
</feature>
<keyword evidence="3" id="KW-0399">Innate immunity</keyword>
<evidence type="ECO:0000256" key="5">
    <source>
        <dbReference type="ARBA" id="ARBA00022824"/>
    </source>
</evidence>
<keyword evidence="12" id="KW-1185">Reference proteome</keyword>
<comment type="subcellular location">
    <subcellularLocation>
        <location evidence="1">Endoplasmic reticulum</location>
    </subcellularLocation>
</comment>
<dbReference type="GO" id="GO:0005783">
    <property type="term" value="C:endoplasmic reticulum"/>
    <property type="evidence" value="ECO:0007669"/>
    <property type="project" value="UniProtKB-SubCell"/>
</dbReference>
<keyword evidence="7" id="KW-0143">Chaperone</keyword>
<gene>
    <name evidence="11" type="ORF">CCH79_00018530</name>
</gene>
<keyword evidence="4" id="KW-0732">Signal</keyword>
<dbReference type="Proteomes" id="UP000250572">
    <property type="component" value="Unassembled WGS sequence"/>
</dbReference>
<accession>A0A315UU80</accession>
<evidence type="ECO:0000259" key="10">
    <source>
        <dbReference type="Pfam" id="PF11938"/>
    </source>
</evidence>
<dbReference type="PANTHER" id="PTHR15382">
    <property type="entry name" value="CTG4A-RELATED"/>
    <property type="match status" value="1"/>
</dbReference>
<evidence type="ECO:0000256" key="7">
    <source>
        <dbReference type="ARBA" id="ARBA00023186"/>
    </source>
</evidence>
<feature type="domain" description="DUF3456" evidence="10">
    <location>
        <begin position="100"/>
        <end position="259"/>
    </location>
</feature>
<evidence type="ECO:0000256" key="1">
    <source>
        <dbReference type="ARBA" id="ARBA00004240"/>
    </source>
</evidence>
<feature type="compositionally biased region" description="Basic and acidic residues" evidence="9">
    <location>
        <begin position="268"/>
        <end position="279"/>
    </location>
</feature>
<comment type="similarity">
    <text evidence="2">Belongs to the canopy family.</text>
</comment>
<comment type="caution">
    <text evidence="11">The sequence shown here is derived from an EMBL/GenBank/DDBJ whole genome shotgun (WGS) entry which is preliminary data.</text>
</comment>
<dbReference type="InterPro" id="IPR021852">
    <property type="entry name" value="DUF3456"/>
</dbReference>
<sequence>MATPLSAQRPVTSRPEDLHWGVRNRPAASWQQYSSFLPFSFVADWIFVLLMTQFEPSRDKESKTTYSMMFAVYWSVLAVISSVGAAKTDGDDDWVHLPNRCEVCKFVSIEMKSAFEETGKTKAVIESNYNFIDGKGAPPVKYVKSDLRFIEVVENVCQRLLEYNLHKERSGSNRFAKGMSETFSTLHGLVHKGVKVVMDIPYELWNETSAEIADLKKQCDVMVEEYEDVIEDWYKGNQEEDLTTYLCEKHVLKGGDKACLNENWTPKKKGDQAAIAEDKKKKKKKGGKKGGEKGDGSSDGEKTTKKKKKEKKVKKKKKSKAPVEKLDGGQTSDEEIQPQVPLSGQKTELKTFNLVHINTSKAAAENAIALLSFGRCNLRVTAEREPKVPGDPKVNPGVWK</sequence>
<dbReference type="EMBL" id="NHOQ01002911">
    <property type="protein sequence ID" value="PWA13900.1"/>
    <property type="molecule type" value="Genomic_DNA"/>
</dbReference>
<dbReference type="PANTHER" id="PTHR15382:SF2">
    <property type="entry name" value="PROTEIN CANOPY HOMOLOG 3"/>
    <property type="match status" value="1"/>
</dbReference>
<feature type="compositionally biased region" description="Basic residues" evidence="9">
    <location>
        <begin position="304"/>
        <end position="320"/>
    </location>
</feature>
<evidence type="ECO:0000256" key="8">
    <source>
        <dbReference type="ARBA" id="ARBA00039470"/>
    </source>
</evidence>
<keyword evidence="6" id="KW-0391">Immunity</keyword>
<organism evidence="11 12">
    <name type="scientific">Gambusia affinis</name>
    <name type="common">Western mosquitofish</name>
    <name type="synonym">Heterandria affinis</name>
    <dbReference type="NCBI Taxonomy" id="33528"/>
    <lineage>
        <taxon>Eukaryota</taxon>
        <taxon>Metazoa</taxon>
        <taxon>Chordata</taxon>
        <taxon>Craniata</taxon>
        <taxon>Vertebrata</taxon>
        <taxon>Euteleostomi</taxon>
        <taxon>Actinopterygii</taxon>
        <taxon>Neopterygii</taxon>
        <taxon>Teleostei</taxon>
        <taxon>Neoteleostei</taxon>
        <taxon>Acanthomorphata</taxon>
        <taxon>Ovalentaria</taxon>
        <taxon>Atherinomorphae</taxon>
        <taxon>Cyprinodontiformes</taxon>
        <taxon>Poeciliidae</taxon>
        <taxon>Poeciliinae</taxon>
        <taxon>Gambusia</taxon>
    </lineage>
</organism>
<feature type="region of interest" description="Disordered" evidence="9">
    <location>
        <begin position="258"/>
        <end position="340"/>
    </location>
</feature>
<dbReference type="Pfam" id="PF11938">
    <property type="entry name" value="DUF3456"/>
    <property type="match status" value="1"/>
</dbReference>
<evidence type="ECO:0000256" key="6">
    <source>
        <dbReference type="ARBA" id="ARBA00022859"/>
    </source>
</evidence>
<reference evidence="11 12" key="1">
    <citation type="journal article" date="2018" name="G3 (Bethesda)">
        <title>A High-Quality Reference Genome for the Invasive Mosquitofish Gambusia affinis Using a Chicago Library.</title>
        <authorList>
            <person name="Hoffberg S.L."/>
            <person name="Troendle N.J."/>
            <person name="Glenn T.C."/>
            <person name="Mahmud O."/>
            <person name="Louha S."/>
            <person name="Chalopin D."/>
            <person name="Bennetzen J.L."/>
            <person name="Mauricio R."/>
        </authorList>
    </citation>
    <scope>NUCLEOTIDE SEQUENCE [LARGE SCALE GENOMIC DNA]</scope>
    <source>
        <strain evidence="11">NE01/NJP1002.9</strain>
        <tissue evidence="11">Muscle</tissue>
    </source>
</reference>
<evidence type="ECO:0000256" key="4">
    <source>
        <dbReference type="ARBA" id="ARBA00022729"/>
    </source>
</evidence>
<proteinExistence type="inferred from homology"/>
<evidence type="ECO:0000313" key="12">
    <source>
        <dbReference type="Proteomes" id="UP000250572"/>
    </source>
</evidence>
<protein>
    <recommendedName>
        <fullName evidence="8">Protein canopy homolog 3</fullName>
    </recommendedName>
</protein>
<keyword evidence="5" id="KW-0256">Endoplasmic reticulum</keyword>